<sequence length="210" mass="22099">MQSVPKPKPMQTTVTSLHRLAALLGGRAPAAAPARALAALHSTPVPQQIASERAACSAATMQPLAAAAAAVPATPRRQRQRPLLPRLAASYSVVSDTGGDQGSGGSGKPWRLIIYSKEGCCLCDGLKEKVEQLLERAQFLPSALSTAELEVRDITSRPEWEAQYSLTIPVLAAAAADGSGEVALPRPSPRFTADALQKHIEKHTAGLLQE</sequence>
<protein>
    <recommendedName>
        <fullName evidence="3">Glutaredoxin-like protein</fullName>
    </recommendedName>
</protein>
<comment type="caution">
    <text evidence="1">The sequence shown here is derived from an EMBL/GenBank/DDBJ whole genome shotgun (WGS) entry which is preliminary data.</text>
</comment>
<dbReference type="PANTHER" id="PTHR33558:SF1">
    <property type="entry name" value="GLUTAREDOXIN-LIKE PROTEIN C5ORF63 HOMOLOG"/>
    <property type="match status" value="1"/>
</dbReference>
<dbReference type="AlphaFoldDB" id="A0AAD5H004"/>
<dbReference type="InterPro" id="IPR008554">
    <property type="entry name" value="Glutaredoxin-like"/>
</dbReference>
<dbReference type="Pfam" id="PF05768">
    <property type="entry name" value="Glrx-like"/>
    <property type="match status" value="1"/>
</dbReference>
<dbReference type="EMBL" id="JADXDR010000115">
    <property type="protein sequence ID" value="KAI7838894.1"/>
    <property type="molecule type" value="Genomic_DNA"/>
</dbReference>
<dbReference type="SUPFAM" id="SSF52833">
    <property type="entry name" value="Thioredoxin-like"/>
    <property type="match status" value="1"/>
</dbReference>
<proteinExistence type="predicted"/>
<evidence type="ECO:0008006" key="3">
    <source>
        <dbReference type="Google" id="ProtNLM"/>
    </source>
</evidence>
<dbReference type="Proteomes" id="UP001205105">
    <property type="component" value="Unassembled WGS sequence"/>
</dbReference>
<dbReference type="InterPro" id="IPR052565">
    <property type="entry name" value="Glutaredoxin-like_YDR286C"/>
</dbReference>
<reference evidence="1" key="1">
    <citation type="submission" date="2020-11" db="EMBL/GenBank/DDBJ databases">
        <title>Chlorella ohadii genome sequencing and assembly.</title>
        <authorList>
            <person name="Murik O."/>
            <person name="Treves H."/>
            <person name="Kedem I."/>
            <person name="Shotland Y."/>
            <person name="Kaplan A."/>
        </authorList>
    </citation>
    <scope>NUCLEOTIDE SEQUENCE</scope>
    <source>
        <strain evidence="1">1</strain>
    </source>
</reference>
<keyword evidence="2" id="KW-1185">Reference proteome</keyword>
<name>A0AAD5H004_9CHLO</name>
<accession>A0AAD5H004</accession>
<dbReference type="Gene3D" id="3.40.30.10">
    <property type="entry name" value="Glutaredoxin"/>
    <property type="match status" value="1"/>
</dbReference>
<dbReference type="PANTHER" id="PTHR33558">
    <property type="entry name" value="GLUTAREDOXIN-LIKE PROTEIN C5ORF63 HOMOLOG"/>
    <property type="match status" value="1"/>
</dbReference>
<evidence type="ECO:0000313" key="1">
    <source>
        <dbReference type="EMBL" id="KAI7838894.1"/>
    </source>
</evidence>
<evidence type="ECO:0000313" key="2">
    <source>
        <dbReference type="Proteomes" id="UP001205105"/>
    </source>
</evidence>
<dbReference type="InterPro" id="IPR036249">
    <property type="entry name" value="Thioredoxin-like_sf"/>
</dbReference>
<gene>
    <name evidence="1" type="ORF">COHA_007359</name>
</gene>
<organism evidence="1 2">
    <name type="scientific">Chlorella ohadii</name>
    <dbReference type="NCBI Taxonomy" id="2649997"/>
    <lineage>
        <taxon>Eukaryota</taxon>
        <taxon>Viridiplantae</taxon>
        <taxon>Chlorophyta</taxon>
        <taxon>core chlorophytes</taxon>
        <taxon>Trebouxiophyceae</taxon>
        <taxon>Chlorellales</taxon>
        <taxon>Chlorellaceae</taxon>
        <taxon>Chlorella clade</taxon>
        <taxon>Chlorella</taxon>
    </lineage>
</organism>